<evidence type="ECO:0000313" key="9">
    <source>
        <dbReference type="EMBL" id="RZS80362.1"/>
    </source>
</evidence>
<evidence type="ECO:0000259" key="8">
    <source>
        <dbReference type="PROSITE" id="PS50928"/>
    </source>
</evidence>
<dbReference type="GO" id="GO:0055085">
    <property type="term" value="P:transmembrane transport"/>
    <property type="evidence" value="ECO:0007669"/>
    <property type="project" value="InterPro"/>
</dbReference>
<feature type="transmembrane region" description="Helical" evidence="7">
    <location>
        <begin position="67"/>
        <end position="98"/>
    </location>
</feature>
<feature type="transmembrane region" description="Helical" evidence="7">
    <location>
        <begin position="228"/>
        <end position="248"/>
    </location>
</feature>
<keyword evidence="10" id="KW-1185">Reference proteome</keyword>
<dbReference type="EMBL" id="SGXC01000002">
    <property type="protein sequence ID" value="RZS80362.1"/>
    <property type="molecule type" value="Genomic_DNA"/>
</dbReference>
<evidence type="ECO:0000256" key="7">
    <source>
        <dbReference type="RuleBase" id="RU363032"/>
    </source>
</evidence>
<dbReference type="Gene3D" id="1.10.3720.10">
    <property type="entry name" value="MetI-like"/>
    <property type="match status" value="1"/>
</dbReference>
<reference evidence="9 10" key="1">
    <citation type="submission" date="2019-02" db="EMBL/GenBank/DDBJ databases">
        <title>Genomic Encyclopedia of Type Strains, Phase IV (KMG-IV): sequencing the most valuable type-strain genomes for metagenomic binning, comparative biology and taxonomic classification.</title>
        <authorList>
            <person name="Goeker M."/>
        </authorList>
    </citation>
    <scope>NUCLEOTIDE SEQUENCE [LARGE SCALE GENOMIC DNA]</scope>
    <source>
        <strain evidence="9 10">K24</strain>
    </source>
</reference>
<keyword evidence="3" id="KW-1003">Cell membrane</keyword>
<keyword evidence="2 7" id="KW-0813">Transport</keyword>
<dbReference type="OrthoDB" id="5298727at2"/>
<feature type="transmembrane region" description="Helical" evidence="7">
    <location>
        <begin position="181"/>
        <end position="208"/>
    </location>
</feature>
<keyword evidence="5 7" id="KW-1133">Transmembrane helix</keyword>
<protein>
    <submittedName>
        <fullName evidence="9">Sulfonate transport system permease protein</fullName>
    </submittedName>
</protein>
<evidence type="ECO:0000256" key="3">
    <source>
        <dbReference type="ARBA" id="ARBA00022475"/>
    </source>
</evidence>
<gene>
    <name evidence="9" type="ORF">EV675_2962</name>
</gene>
<dbReference type="PROSITE" id="PS50928">
    <property type="entry name" value="ABC_TM1"/>
    <property type="match status" value="1"/>
</dbReference>
<evidence type="ECO:0000256" key="1">
    <source>
        <dbReference type="ARBA" id="ARBA00004651"/>
    </source>
</evidence>
<dbReference type="Proteomes" id="UP000292445">
    <property type="component" value="Unassembled WGS sequence"/>
</dbReference>
<dbReference type="CDD" id="cd06261">
    <property type="entry name" value="TM_PBP2"/>
    <property type="match status" value="1"/>
</dbReference>
<dbReference type="GO" id="GO:0010438">
    <property type="term" value="P:cellular response to sulfur starvation"/>
    <property type="evidence" value="ECO:0007669"/>
    <property type="project" value="TreeGrafter"/>
</dbReference>
<evidence type="ECO:0000256" key="2">
    <source>
        <dbReference type="ARBA" id="ARBA00022448"/>
    </source>
</evidence>
<organism evidence="9 10">
    <name type="scientific">Pigmentiphaga kullae</name>
    <dbReference type="NCBI Taxonomy" id="151784"/>
    <lineage>
        <taxon>Bacteria</taxon>
        <taxon>Pseudomonadati</taxon>
        <taxon>Pseudomonadota</taxon>
        <taxon>Betaproteobacteria</taxon>
        <taxon>Burkholderiales</taxon>
        <taxon>Alcaligenaceae</taxon>
        <taxon>Pigmentiphaga</taxon>
    </lineage>
</organism>
<dbReference type="RefSeq" id="WP_130358136.1">
    <property type="nucleotide sequence ID" value="NZ_SGXC01000002.1"/>
</dbReference>
<dbReference type="SUPFAM" id="SSF161098">
    <property type="entry name" value="MetI-like"/>
    <property type="match status" value="1"/>
</dbReference>
<sequence>MADAAWSGPLAALSRLAPRVRRGAVLPAALVLLWLAVVDTGFVRTPLLVPLHQVLSSPFVDPDGRQVWAALAASLARATAGVALGACAGVALGVALGLSRPLQRAIAPTLHGLRQIALFAWIPLLTAWFGTGEVAKVVFISLSAFFPAFLNTEQGVRAISPAYWETAAVLRLRPWRRVTKMVLPAALPAILIGLEIALLTAWIGTVGAEYAIGVGRGLGAFLVAARELFRMDLVLAGVVALALVGYACNRASRHVFSRIITWRDR</sequence>
<keyword evidence="6 7" id="KW-0472">Membrane</keyword>
<dbReference type="Pfam" id="PF00528">
    <property type="entry name" value="BPD_transp_1"/>
    <property type="match status" value="1"/>
</dbReference>
<dbReference type="InterPro" id="IPR035906">
    <property type="entry name" value="MetI-like_sf"/>
</dbReference>
<comment type="similarity">
    <text evidence="7">Belongs to the binding-protein-dependent transport system permease family.</text>
</comment>
<evidence type="ECO:0000313" key="10">
    <source>
        <dbReference type="Proteomes" id="UP000292445"/>
    </source>
</evidence>
<dbReference type="GO" id="GO:0005886">
    <property type="term" value="C:plasma membrane"/>
    <property type="evidence" value="ECO:0007669"/>
    <property type="project" value="UniProtKB-SubCell"/>
</dbReference>
<accession>A0A4Q7NBJ6</accession>
<dbReference type="InterPro" id="IPR000515">
    <property type="entry name" value="MetI-like"/>
</dbReference>
<dbReference type="AlphaFoldDB" id="A0A4Q7NBJ6"/>
<name>A0A4Q7NBJ6_9BURK</name>
<evidence type="ECO:0000256" key="4">
    <source>
        <dbReference type="ARBA" id="ARBA00022692"/>
    </source>
</evidence>
<evidence type="ECO:0000256" key="5">
    <source>
        <dbReference type="ARBA" id="ARBA00022989"/>
    </source>
</evidence>
<keyword evidence="4 7" id="KW-0812">Transmembrane</keyword>
<comment type="caution">
    <text evidence="9">The sequence shown here is derived from an EMBL/GenBank/DDBJ whole genome shotgun (WGS) entry which is preliminary data.</text>
</comment>
<feature type="transmembrane region" description="Helical" evidence="7">
    <location>
        <begin position="24"/>
        <end position="47"/>
    </location>
</feature>
<dbReference type="PANTHER" id="PTHR30151:SF25">
    <property type="entry name" value="TAURINE TRANSPORT SYSTEM PERMEASE PROTEIN TAUC"/>
    <property type="match status" value="1"/>
</dbReference>
<proteinExistence type="inferred from homology"/>
<comment type="subcellular location">
    <subcellularLocation>
        <location evidence="1 7">Cell membrane</location>
        <topology evidence="1 7">Multi-pass membrane protein</topology>
    </subcellularLocation>
</comment>
<dbReference type="PANTHER" id="PTHR30151">
    <property type="entry name" value="ALKANE SULFONATE ABC TRANSPORTER-RELATED, MEMBRANE SUBUNIT"/>
    <property type="match status" value="1"/>
</dbReference>
<evidence type="ECO:0000256" key="6">
    <source>
        <dbReference type="ARBA" id="ARBA00023136"/>
    </source>
</evidence>
<feature type="domain" description="ABC transmembrane type-1" evidence="8">
    <location>
        <begin position="71"/>
        <end position="252"/>
    </location>
</feature>